<comment type="caution">
    <text evidence="2">The sequence shown here is derived from an EMBL/GenBank/DDBJ whole genome shotgun (WGS) entry which is preliminary data.</text>
</comment>
<dbReference type="EMBL" id="JALLPJ020000734">
    <property type="protein sequence ID" value="KAL3784256.1"/>
    <property type="molecule type" value="Genomic_DNA"/>
</dbReference>
<organism evidence="2 3">
    <name type="scientific">Cyclotella atomus</name>
    <dbReference type="NCBI Taxonomy" id="382360"/>
    <lineage>
        <taxon>Eukaryota</taxon>
        <taxon>Sar</taxon>
        <taxon>Stramenopiles</taxon>
        <taxon>Ochrophyta</taxon>
        <taxon>Bacillariophyta</taxon>
        <taxon>Coscinodiscophyceae</taxon>
        <taxon>Thalassiosirophycidae</taxon>
        <taxon>Stephanodiscales</taxon>
        <taxon>Stephanodiscaceae</taxon>
        <taxon>Cyclotella</taxon>
    </lineage>
</organism>
<dbReference type="AlphaFoldDB" id="A0ABD3P8X2"/>
<accession>A0ABD3P8X2</accession>
<keyword evidence="1" id="KW-1133">Transmembrane helix</keyword>
<feature type="transmembrane region" description="Helical" evidence="1">
    <location>
        <begin position="38"/>
        <end position="56"/>
    </location>
</feature>
<gene>
    <name evidence="2" type="ORF">ACHAWO_005033</name>
</gene>
<name>A0ABD3P8X2_9STRA</name>
<feature type="transmembrane region" description="Helical" evidence="1">
    <location>
        <begin position="241"/>
        <end position="259"/>
    </location>
</feature>
<reference evidence="2 3" key="1">
    <citation type="submission" date="2024-10" db="EMBL/GenBank/DDBJ databases">
        <title>Updated reference genomes for cyclostephanoid diatoms.</title>
        <authorList>
            <person name="Roberts W.R."/>
            <person name="Alverson A.J."/>
        </authorList>
    </citation>
    <scope>NUCLEOTIDE SEQUENCE [LARGE SCALE GENOMIC DNA]</scope>
    <source>
        <strain evidence="2 3">AJA010-31</strain>
    </source>
</reference>
<dbReference type="Proteomes" id="UP001530400">
    <property type="component" value="Unassembled WGS sequence"/>
</dbReference>
<protein>
    <submittedName>
        <fullName evidence="2">Uncharacterized protein</fullName>
    </submittedName>
</protein>
<sequence>MNITSIPKASIMRISPSDAAVVHLRNFIYDNSSTASETFPIVIMFAVFWYTSFYVLKKIIRKLVHNKPWLLEAIERDYERSGKKIFADLKVNMTKEEVIQWGMNDWPRMQCIYLQHLVGSLFCIPSILGIGDAKVSASLACLGVLSEVGWEVQDLAEMFFVRALCTNGKKIWPGGIVVLFLFHHSLTMVLGVPMIMFYRMNKDLHWLCFDLQIAAFVGLSLGEYTKMLNIQDPAQLKRFKVANFIVLVTMACGQEYFIGLTSVSNCSSRGTMMGLGLSFSLRVQPFWKKFVKFLNVSAEYEDIEKDIGASVDMRRASAANLEQAVADLLDDTETRELIGFIESIFATRQVSRRHTVNVSRVAAAPNPVIGRKRHVW</sequence>
<keyword evidence="1" id="KW-0812">Transmembrane</keyword>
<evidence type="ECO:0000256" key="1">
    <source>
        <dbReference type="SAM" id="Phobius"/>
    </source>
</evidence>
<keyword evidence="3" id="KW-1185">Reference proteome</keyword>
<feature type="transmembrane region" description="Helical" evidence="1">
    <location>
        <begin position="176"/>
        <end position="198"/>
    </location>
</feature>
<evidence type="ECO:0000313" key="2">
    <source>
        <dbReference type="EMBL" id="KAL3784256.1"/>
    </source>
</evidence>
<proteinExistence type="predicted"/>
<evidence type="ECO:0000313" key="3">
    <source>
        <dbReference type="Proteomes" id="UP001530400"/>
    </source>
</evidence>
<keyword evidence="1" id="KW-0472">Membrane</keyword>